<reference evidence="5 6" key="1">
    <citation type="submission" date="2020-01" db="EMBL/GenBank/DDBJ databases">
        <title>Polyphasic characterisation and genomic insights into a novel alkali tolerant bacterium VR-M41.</title>
        <authorList>
            <person name="Vemuluri V.R."/>
        </authorList>
    </citation>
    <scope>NUCLEOTIDE SEQUENCE [LARGE SCALE GENOMIC DNA]</scope>
    <source>
        <strain evidence="5 6">VR-M41</strain>
    </source>
</reference>
<feature type="domain" description="HTH araC/xylS-type" evidence="4">
    <location>
        <begin position="194"/>
        <end position="291"/>
    </location>
</feature>
<protein>
    <submittedName>
        <fullName evidence="5">AraC family transcriptional regulator</fullName>
    </submittedName>
</protein>
<keyword evidence="1" id="KW-0805">Transcription regulation</keyword>
<evidence type="ECO:0000259" key="4">
    <source>
        <dbReference type="PROSITE" id="PS01124"/>
    </source>
</evidence>
<dbReference type="Gene3D" id="2.60.120.10">
    <property type="entry name" value="Jelly Rolls"/>
    <property type="match status" value="1"/>
</dbReference>
<dbReference type="InterPro" id="IPR003313">
    <property type="entry name" value="AraC-bd"/>
</dbReference>
<dbReference type="PROSITE" id="PS00041">
    <property type="entry name" value="HTH_ARAC_FAMILY_1"/>
    <property type="match status" value="1"/>
</dbReference>
<dbReference type="Proteomes" id="UP000800303">
    <property type="component" value="Unassembled WGS sequence"/>
</dbReference>
<dbReference type="SMART" id="SM00342">
    <property type="entry name" value="HTH_ARAC"/>
    <property type="match status" value="1"/>
</dbReference>
<evidence type="ECO:0000256" key="2">
    <source>
        <dbReference type="ARBA" id="ARBA00023125"/>
    </source>
</evidence>
<dbReference type="InterPro" id="IPR018062">
    <property type="entry name" value="HTH_AraC-typ_CS"/>
</dbReference>
<dbReference type="Pfam" id="PF12833">
    <property type="entry name" value="HTH_18"/>
    <property type="match status" value="1"/>
</dbReference>
<dbReference type="Pfam" id="PF02311">
    <property type="entry name" value="AraC_binding"/>
    <property type="match status" value="1"/>
</dbReference>
<evidence type="ECO:0000256" key="1">
    <source>
        <dbReference type="ARBA" id="ARBA00023015"/>
    </source>
</evidence>
<dbReference type="EMBL" id="JAAFGS010000004">
    <property type="protein sequence ID" value="NGZ76449.1"/>
    <property type="molecule type" value="Genomic_DNA"/>
</dbReference>
<proteinExistence type="predicted"/>
<dbReference type="InterPro" id="IPR009057">
    <property type="entry name" value="Homeodomain-like_sf"/>
</dbReference>
<gene>
    <name evidence="5" type="ORF">GYN08_14065</name>
</gene>
<dbReference type="SUPFAM" id="SSF46689">
    <property type="entry name" value="Homeodomain-like"/>
    <property type="match status" value="2"/>
</dbReference>
<organism evidence="5 6">
    <name type="scientific">Saccharibacillus alkalitolerans</name>
    <dbReference type="NCBI Taxonomy" id="2705290"/>
    <lineage>
        <taxon>Bacteria</taxon>
        <taxon>Bacillati</taxon>
        <taxon>Bacillota</taxon>
        <taxon>Bacilli</taxon>
        <taxon>Bacillales</taxon>
        <taxon>Paenibacillaceae</taxon>
        <taxon>Saccharibacillus</taxon>
    </lineage>
</organism>
<keyword evidence="3" id="KW-0804">Transcription</keyword>
<keyword evidence="6" id="KW-1185">Reference proteome</keyword>
<keyword evidence="2" id="KW-0238">DNA-binding</keyword>
<dbReference type="PANTHER" id="PTHR46796">
    <property type="entry name" value="HTH-TYPE TRANSCRIPTIONAL ACTIVATOR RHAS-RELATED"/>
    <property type="match status" value="1"/>
</dbReference>
<accession>A0ABX0F904</accession>
<dbReference type="Gene3D" id="1.10.10.60">
    <property type="entry name" value="Homeodomain-like"/>
    <property type="match status" value="1"/>
</dbReference>
<dbReference type="RefSeq" id="WP_166275243.1">
    <property type="nucleotide sequence ID" value="NZ_JAAFGS010000004.1"/>
</dbReference>
<sequence length="302" mass="33830">MQVREFPIESGSLRELTAHRTALLPVACYETRIDRHMLGHIPLHWHDEVQWVRVERGEGVFRVNDEEPTLRAGEGLFINAGCLHGAEDRARSGCVYLSLDAAPAFLLPPELHSAYLAPYVGAAGLPYLRFAGDTEGGRGMLEGIGEAERLLRERPPFYEPEIVARLAELWRGVIAGGPQPKPSGERRLSSERMKSMLNWIHVHYTEPVRLADIARAGNLSRSECCRYFNKFLGGTPLGYVTDYRIRRGMELLRGDANVTETAYRVGFAGVSHFIEKFRMKTGMTPLAYKKREESSNGSPSST</sequence>
<dbReference type="CDD" id="cd02208">
    <property type="entry name" value="cupin_RmlC-like"/>
    <property type="match status" value="1"/>
</dbReference>
<name>A0ABX0F904_9BACL</name>
<dbReference type="InterPro" id="IPR050204">
    <property type="entry name" value="AraC_XylS_family_regulators"/>
</dbReference>
<dbReference type="InterPro" id="IPR018060">
    <property type="entry name" value="HTH_AraC"/>
</dbReference>
<dbReference type="InterPro" id="IPR014710">
    <property type="entry name" value="RmlC-like_jellyroll"/>
</dbReference>
<dbReference type="SUPFAM" id="SSF51182">
    <property type="entry name" value="RmlC-like cupins"/>
    <property type="match status" value="1"/>
</dbReference>
<evidence type="ECO:0000313" key="6">
    <source>
        <dbReference type="Proteomes" id="UP000800303"/>
    </source>
</evidence>
<comment type="caution">
    <text evidence="5">The sequence shown here is derived from an EMBL/GenBank/DDBJ whole genome shotgun (WGS) entry which is preliminary data.</text>
</comment>
<evidence type="ECO:0000313" key="5">
    <source>
        <dbReference type="EMBL" id="NGZ76449.1"/>
    </source>
</evidence>
<evidence type="ECO:0000256" key="3">
    <source>
        <dbReference type="ARBA" id="ARBA00023163"/>
    </source>
</evidence>
<dbReference type="PROSITE" id="PS01124">
    <property type="entry name" value="HTH_ARAC_FAMILY_2"/>
    <property type="match status" value="1"/>
</dbReference>
<dbReference type="PANTHER" id="PTHR46796:SF13">
    <property type="entry name" value="HTH-TYPE TRANSCRIPTIONAL ACTIVATOR RHAS"/>
    <property type="match status" value="1"/>
</dbReference>
<dbReference type="InterPro" id="IPR011051">
    <property type="entry name" value="RmlC_Cupin_sf"/>
</dbReference>